<organism evidence="1">
    <name type="scientific">marine sediment metagenome</name>
    <dbReference type="NCBI Taxonomy" id="412755"/>
    <lineage>
        <taxon>unclassified sequences</taxon>
        <taxon>metagenomes</taxon>
        <taxon>ecological metagenomes</taxon>
    </lineage>
</organism>
<sequence>MNLALGNECIVYDYSPHSDIPRAIWQGLEWIKYALNRIWFNNEIIPIINGHNCIKYFRICYNRLNKKTKKYIKYFKKFLNTDYLELVSITFNTKHDSDCEYYKRVVNKKVQGSDIRQFIDKNK</sequence>
<gene>
    <name evidence="1" type="ORF">LCGC14_0453750</name>
</gene>
<dbReference type="EMBL" id="LAZR01000456">
    <property type="protein sequence ID" value="KKN68150.1"/>
    <property type="molecule type" value="Genomic_DNA"/>
</dbReference>
<comment type="caution">
    <text evidence="1">The sequence shown here is derived from an EMBL/GenBank/DDBJ whole genome shotgun (WGS) entry which is preliminary data.</text>
</comment>
<evidence type="ECO:0000313" key="1">
    <source>
        <dbReference type="EMBL" id="KKN68150.1"/>
    </source>
</evidence>
<proteinExistence type="predicted"/>
<protein>
    <submittedName>
        <fullName evidence="1">Uncharacterized protein</fullName>
    </submittedName>
</protein>
<name>A0A0F9SGW3_9ZZZZ</name>
<reference evidence="1" key="1">
    <citation type="journal article" date="2015" name="Nature">
        <title>Complex archaea that bridge the gap between prokaryotes and eukaryotes.</title>
        <authorList>
            <person name="Spang A."/>
            <person name="Saw J.H."/>
            <person name="Jorgensen S.L."/>
            <person name="Zaremba-Niedzwiedzka K."/>
            <person name="Martijn J."/>
            <person name="Lind A.E."/>
            <person name="van Eijk R."/>
            <person name="Schleper C."/>
            <person name="Guy L."/>
            <person name="Ettema T.J."/>
        </authorList>
    </citation>
    <scope>NUCLEOTIDE SEQUENCE</scope>
</reference>
<dbReference type="AlphaFoldDB" id="A0A0F9SGW3"/>
<accession>A0A0F9SGW3</accession>